<proteinExistence type="predicted"/>
<dbReference type="AlphaFoldDB" id="A0A9W9P296"/>
<feature type="compositionally biased region" description="Polar residues" evidence="1">
    <location>
        <begin position="208"/>
        <end position="218"/>
    </location>
</feature>
<reference evidence="3" key="1">
    <citation type="submission" date="2022-11" db="EMBL/GenBank/DDBJ databases">
        <authorList>
            <person name="Petersen C."/>
        </authorList>
    </citation>
    <scope>NUCLEOTIDE SEQUENCE</scope>
    <source>
        <strain evidence="3">IBT 19713</strain>
    </source>
</reference>
<dbReference type="EMBL" id="JAPQKS010000004">
    <property type="protein sequence ID" value="KAJ5232812.1"/>
    <property type="molecule type" value="Genomic_DNA"/>
</dbReference>
<feature type="region of interest" description="Disordered" evidence="1">
    <location>
        <begin position="191"/>
        <end position="218"/>
    </location>
</feature>
<dbReference type="PANTHER" id="PTHR37848:SF1">
    <property type="entry name" value="SUN DOMAIN-CONTAINING PROTEIN"/>
    <property type="match status" value="1"/>
</dbReference>
<dbReference type="PANTHER" id="PTHR37848">
    <property type="entry name" value="EXPRESSED PROTEIN"/>
    <property type="match status" value="1"/>
</dbReference>
<protein>
    <submittedName>
        <fullName evidence="3">Uncharacterized protein</fullName>
    </submittedName>
</protein>
<dbReference type="Proteomes" id="UP001150941">
    <property type="component" value="Unassembled WGS sequence"/>
</dbReference>
<dbReference type="OrthoDB" id="203796at2759"/>
<feature type="region of interest" description="Disordered" evidence="1">
    <location>
        <begin position="1"/>
        <end position="47"/>
    </location>
</feature>
<feature type="compositionally biased region" description="Basic and acidic residues" evidence="1">
    <location>
        <begin position="1"/>
        <end position="14"/>
    </location>
</feature>
<feature type="transmembrane region" description="Helical" evidence="2">
    <location>
        <begin position="303"/>
        <end position="324"/>
    </location>
</feature>
<dbReference type="GeneID" id="83202367"/>
<evidence type="ECO:0000256" key="1">
    <source>
        <dbReference type="SAM" id="MobiDB-lite"/>
    </source>
</evidence>
<reference evidence="3" key="2">
    <citation type="journal article" date="2023" name="IMA Fungus">
        <title>Comparative genomic study of the Penicillium genus elucidates a diverse pangenome and 15 lateral gene transfer events.</title>
        <authorList>
            <person name="Petersen C."/>
            <person name="Sorensen T."/>
            <person name="Nielsen M.R."/>
            <person name="Sondergaard T.E."/>
            <person name="Sorensen J.L."/>
            <person name="Fitzpatrick D.A."/>
            <person name="Frisvad J.C."/>
            <person name="Nielsen K.L."/>
        </authorList>
    </citation>
    <scope>NUCLEOTIDE SEQUENCE</scope>
    <source>
        <strain evidence="3">IBT 19713</strain>
    </source>
</reference>
<keyword evidence="4" id="KW-1185">Reference proteome</keyword>
<gene>
    <name evidence="3" type="ORF">N7468_005768</name>
</gene>
<organism evidence="3 4">
    <name type="scientific">Penicillium chermesinum</name>
    <dbReference type="NCBI Taxonomy" id="63820"/>
    <lineage>
        <taxon>Eukaryota</taxon>
        <taxon>Fungi</taxon>
        <taxon>Dikarya</taxon>
        <taxon>Ascomycota</taxon>
        <taxon>Pezizomycotina</taxon>
        <taxon>Eurotiomycetes</taxon>
        <taxon>Eurotiomycetidae</taxon>
        <taxon>Eurotiales</taxon>
        <taxon>Aspergillaceae</taxon>
        <taxon>Penicillium</taxon>
    </lineage>
</organism>
<keyword evidence="2" id="KW-0472">Membrane</keyword>
<evidence type="ECO:0000313" key="3">
    <source>
        <dbReference type="EMBL" id="KAJ5232812.1"/>
    </source>
</evidence>
<sequence>MGRPHSADRTDHPDGASTHSLHSIDPEDDLPPPYTDDPEVPVIPGPLAAQPPGLVPLQIVDSAYALPDSVNCSSDKHVYSTAPYLSQNSASLFSLALRQIRLPPRPLLYIRGTHTETRHHDNKKESSTVEDFSFKLDLAETLLTGWQDSQSAIGAGWKQVHVIEDEDNLPAYRGGRLRSRTYKFPKSRNTALVADSETGTEAEAETGLLSNEPSDPNSADSVLNITCAGYRADRNLRLWCERFCEDPAPVKSGFDESAMRNPLVSHIRSLNYHGQISCKAVLAQQSVTIFSPHWINRLRANRYIWWIVVILQLWIISWPIIWFLERRYEVAHTTWNAARDAGAENGLVHCYPQGRDPAMLAEYWAPAVKQAAWSRRRGEDNTLTRLDADRLQGLSNNQLLGMDRHDSQAELERRARVDRGEGGFMDSVVGLVRGVGEVHQDWQMAVGWGNNT</sequence>
<accession>A0A9W9P296</accession>
<keyword evidence="2" id="KW-0812">Transmembrane</keyword>
<evidence type="ECO:0000256" key="2">
    <source>
        <dbReference type="SAM" id="Phobius"/>
    </source>
</evidence>
<evidence type="ECO:0000313" key="4">
    <source>
        <dbReference type="Proteomes" id="UP001150941"/>
    </source>
</evidence>
<comment type="caution">
    <text evidence="3">The sequence shown here is derived from an EMBL/GenBank/DDBJ whole genome shotgun (WGS) entry which is preliminary data.</text>
</comment>
<name>A0A9W9P296_9EURO</name>
<keyword evidence="2" id="KW-1133">Transmembrane helix</keyword>
<dbReference type="RefSeq" id="XP_058330804.1">
    <property type="nucleotide sequence ID" value="XM_058475064.1"/>
</dbReference>